<dbReference type="EMBL" id="JBHRZG010000024">
    <property type="protein sequence ID" value="MFC3835174.1"/>
    <property type="molecule type" value="Genomic_DNA"/>
</dbReference>
<dbReference type="Proteomes" id="UP001595803">
    <property type="component" value="Unassembled WGS sequence"/>
</dbReference>
<evidence type="ECO:0000313" key="2">
    <source>
        <dbReference type="Proteomes" id="UP001595803"/>
    </source>
</evidence>
<evidence type="ECO:0000313" key="1">
    <source>
        <dbReference type="EMBL" id="MFC3835174.1"/>
    </source>
</evidence>
<keyword evidence="2" id="KW-1185">Reference proteome</keyword>
<dbReference type="InterPro" id="IPR011009">
    <property type="entry name" value="Kinase-like_dom_sf"/>
</dbReference>
<dbReference type="InterPro" id="IPR006748">
    <property type="entry name" value="NH2Glyco/OHUrea_AB-resist_kin"/>
</dbReference>
<comment type="caution">
    <text evidence="1">The sequence shown here is derived from an EMBL/GenBank/DDBJ whole genome shotgun (WGS) entry which is preliminary data.</text>
</comment>
<accession>A0ABV7ZDP7</accession>
<organism evidence="1 2">
    <name type="scientific">Deinococcus rufus</name>
    <dbReference type="NCBI Taxonomy" id="2136097"/>
    <lineage>
        <taxon>Bacteria</taxon>
        <taxon>Thermotogati</taxon>
        <taxon>Deinococcota</taxon>
        <taxon>Deinococci</taxon>
        <taxon>Deinococcales</taxon>
        <taxon>Deinococcaceae</taxon>
        <taxon>Deinococcus</taxon>
    </lineage>
</organism>
<gene>
    <name evidence="1" type="ORF">ACFOSB_20120</name>
</gene>
<name>A0ABV7ZDP7_9DEIO</name>
<protein>
    <submittedName>
        <fullName evidence="1">Aminoglycoside phosphotransferase family protein</fullName>
    </submittedName>
</protein>
<proteinExistence type="predicted"/>
<reference evidence="2" key="1">
    <citation type="journal article" date="2019" name="Int. J. Syst. Evol. Microbiol.">
        <title>The Global Catalogue of Microorganisms (GCM) 10K type strain sequencing project: providing services to taxonomists for standard genome sequencing and annotation.</title>
        <authorList>
            <consortium name="The Broad Institute Genomics Platform"/>
            <consortium name="The Broad Institute Genome Sequencing Center for Infectious Disease"/>
            <person name="Wu L."/>
            <person name="Ma J."/>
        </authorList>
    </citation>
    <scope>NUCLEOTIDE SEQUENCE [LARGE SCALE GENOMIC DNA]</scope>
    <source>
        <strain evidence="2">CCTCC AB 2017081</strain>
    </source>
</reference>
<dbReference type="SUPFAM" id="SSF56112">
    <property type="entry name" value="Protein kinase-like (PK-like)"/>
    <property type="match status" value="1"/>
</dbReference>
<dbReference type="RefSeq" id="WP_322471955.1">
    <property type="nucleotide sequence ID" value="NZ_JBHRZG010000024.1"/>
</dbReference>
<sequence length="268" mass="28980">MDVTALMAGWQLNLDGDAIHTASSEVYPVIAGGRPAMLKVARVDEETRGHDLMMWLDGEGAARVYRREGDALLMERLDAEPSLVDMVRSDDDGASRILVQAAQAVHRDRPAPWPELPTLRPWFRALEAAAPGGGAWAEAWAVARSLLDDPRDVRPLHGDIHHGNVLWSGERGWVVIDPKGLIGDSGYDYANMLCNPSLEVSLRPGRLERQVAVVAQAGGPPPEQLLGWVQAYAGLSAAWSAQDGHTGHASRTLELSRLAGGLLSARQN</sequence>
<dbReference type="Pfam" id="PF04655">
    <property type="entry name" value="APH_6_hur"/>
    <property type="match status" value="1"/>
</dbReference>
<dbReference type="Gene3D" id="3.90.1200.10">
    <property type="match status" value="1"/>
</dbReference>